<name>A0A9P8NMQ6_ASPFM</name>
<accession>A0A9P8NMQ6</accession>
<comment type="caution">
    <text evidence="1">The sequence shown here is derived from an EMBL/GenBank/DDBJ whole genome shotgun (WGS) entry which is preliminary data.</text>
</comment>
<proteinExistence type="predicted"/>
<sequence length="93" mass="9883">MVFVALSKTSPAAVDNAPAFQALLRAVGHVAMPALDLMMNAVVEYALLAIRLLIAEPVAMLWVDHKPPAKLPAVTVPLFAIPMRDAALESVPL</sequence>
<gene>
    <name evidence="1" type="ORF">KXV57_003333</name>
</gene>
<reference evidence="1" key="1">
    <citation type="submission" date="2021-08" db="EMBL/GenBank/DDBJ databases">
        <title>Global Aspergillus fumigatus from environmental and clinical sources.</title>
        <authorList>
            <person name="Barber A."/>
            <person name="Sae-Ong T."/>
        </authorList>
    </citation>
    <scope>NUCLEOTIDE SEQUENCE</scope>
    <source>
        <strain evidence="1">NRZ-2016-071</strain>
    </source>
</reference>
<evidence type="ECO:0000313" key="1">
    <source>
        <dbReference type="EMBL" id="KAH1908363.1"/>
    </source>
</evidence>
<dbReference type="Proteomes" id="UP000813423">
    <property type="component" value="Unassembled WGS sequence"/>
</dbReference>
<dbReference type="EMBL" id="JAIBSC010000020">
    <property type="protein sequence ID" value="KAH1908363.1"/>
    <property type="molecule type" value="Genomic_DNA"/>
</dbReference>
<protein>
    <submittedName>
        <fullName evidence="1">Uncharacterized protein</fullName>
    </submittedName>
</protein>
<organism evidence="1 2">
    <name type="scientific">Aspergillus fumigatus</name>
    <name type="common">Neosartorya fumigata</name>
    <dbReference type="NCBI Taxonomy" id="746128"/>
    <lineage>
        <taxon>Eukaryota</taxon>
        <taxon>Fungi</taxon>
        <taxon>Dikarya</taxon>
        <taxon>Ascomycota</taxon>
        <taxon>Pezizomycotina</taxon>
        <taxon>Eurotiomycetes</taxon>
        <taxon>Eurotiomycetidae</taxon>
        <taxon>Eurotiales</taxon>
        <taxon>Aspergillaceae</taxon>
        <taxon>Aspergillus</taxon>
        <taxon>Aspergillus subgen. Fumigati</taxon>
    </lineage>
</organism>
<evidence type="ECO:0000313" key="2">
    <source>
        <dbReference type="Proteomes" id="UP000813423"/>
    </source>
</evidence>
<dbReference type="AlphaFoldDB" id="A0A9P8NMQ6"/>